<feature type="compositionally biased region" description="Basic and acidic residues" evidence="1">
    <location>
        <begin position="1205"/>
        <end position="1228"/>
    </location>
</feature>
<feature type="region of interest" description="Disordered" evidence="1">
    <location>
        <begin position="1074"/>
        <end position="1333"/>
    </location>
</feature>
<feature type="compositionally biased region" description="Polar residues" evidence="1">
    <location>
        <begin position="498"/>
        <end position="510"/>
    </location>
</feature>
<evidence type="ECO:0000313" key="2">
    <source>
        <dbReference type="EMBL" id="SSX35079.1"/>
    </source>
</evidence>
<feature type="region of interest" description="Disordered" evidence="1">
    <location>
        <begin position="398"/>
        <end position="425"/>
    </location>
</feature>
<feature type="compositionally biased region" description="Polar residues" evidence="1">
    <location>
        <begin position="1023"/>
        <end position="1053"/>
    </location>
</feature>
<organism evidence="2">
    <name type="scientific">Culicoides sonorensis</name>
    <name type="common">Biting midge</name>
    <dbReference type="NCBI Taxonomy" id="179676"/>
    <lineage>
        <taxon>Eukaryota</taxon>
        <taxon>Metazoa</taxon>
        <taxon>Ecdysozoa</taxon>
        <taxon>Arthropoda</taxon>
        <taxon>Hexapoda</taxon>
        <taxon>Insecta</taxon>
        <taxon>Pterygota</taxon>
        <taxon>Neoptera</taxon>
        <taxon>Endopterygota</taxon>
        <taxon>Diptera</taxon>
        <taxon>Nematocera</taxon>
        <taxon>Chironomoidea</taxon>
        <taxon>Ceratopogonidae</taxon>
        <taxon>Ceratopogoninae</taxon>
        <taxon>Culicoides</taxon>
        <taxon>Monoculicoides</taxon>
    </lineage>
</organism>
<feature type="compositionally biased region" description="Low complexity" evidence="1">
    <location>
        <begin position="1010"/>
        <end position="1022"/>
    </location>
</feature>
<dbReference type="EMBL" id="UFQT01003518">
    <property type="protein sequence ID" value="SSX35079.1"/>
    <property type="molecule type" value="Genomic_DNA"/>
</dbReference>
<feature type="compositionally biased region" description="Polar residues" evidence="1">
    <location>
        <begin position="403"/>
        <end position="416"/>
    </location>
</feature>
<feature type="region of interest" description="Disordered" evidence="1">
    <location>
        <begin position="324"/>
        <end position="343"/>
    </location>
</feature>
<proteinExistence type="predicted"/>
<feature type="region of interest" description="Disordered" evidence="1">
    <location>
        <begin position="281"/>
        <end position="319"/>
    </location>
</feature>
<reference evidence="2" key="1">
    <citation type="submission" date="2018-07" db="EMBL/GenBank/DDBJ databases">
        <authorList>
            <person name="Quirk P.G."/>
            <person name="Krulwich T.A."/>
        </authorList>
    </citation>
    <scope>NUCLEOTIDE SEQUENCE</scope>
</reference>
<feature type="region of interest" description="Disordered" evidence="1">
    <location>
        <begin position="986"/>
        <end position="1057"/>
    </location>
</feature>
<feature type="compositionally biased region" description="Polar residues" evidence="1">
    <location>
        <begin position="157"/>
        <end position="166"/>
    </location>
</feature>
<feature type="compositionally biased region" description="Polar residues" evidence="1">
    <location>
        <begin position="1130"/>
        <end position="1144"/>
    </location>
</feature>
<feature type="compositionally biased region" description="Low complexity" evidence="1">
    <location>
        <begin position="281"/>
        <end position="303"/>
    </location>
</feature>
<feature type="compositionally biased region" description="Basic and acidic residues" evidence="1">
    <location>
        <begin position="1255"/>
        <end position="1278"/>
    </location>
</feature>
<feature type="compositionally biased region" description="Low complexity" evidence="1">
    <location>
        <begin position="470"/>
        <end position="483"/>
    </location>
</feature>
<feature type="compositionally biased region" description="Polar residues" evidence="1">
    <location>
        <begin position="74"/>
        <end position="89"/>
    </location>
</feature>
<protein>
    <submittedName>
        <fullName evidence="2">CSON009072 protein</fullName>
    </submittedName>
</protein>
<feature type="region of interest" description="Disordered" evidence="1">
    <location>
        <begin position="74"/>
        <end position="166"/>
    </location>
</feature>
<feature type="compositionally biased region" description="Polar residues" evidence="1">
    <location>
        <begin position="1229"/>
        <end position="1253"/>
    </location>
</feature>
<feature type="compositionally biased region" description="Low complexity" evidence="1">
    <location>
        <begin position="1102"/>
        <end position="1113"/>
    </location>
</feature>
<feature type="compositionally biased region" description="Low complexity" evidence="1">
    <location>
        <begin position="127"/>
        <end position="151"/>
    </location>
</feature>
<feature type="compositionally biased region" description="Polar residues" evidence="1">
    <location>
        <begin position="1189"/>
        <end position="1204"/>
    </location>
</feature>
<feature type="compositionally biased region" description="Basic and acidic residues" evidence="1">
    <location>
        <begin position="1150"/>
        <end position="1174"/>
    </location>
</feature>
<sequence>MSNRDEAEFTTSFWDVSSSTHYNVYQMGVGTTNGTSNMVAAGPGLLKRRYSVPEIIMRKHSLAQQKSYEESVTLPTAPTSVGSSGIKNKFTSDYRNENGGNGSNMNMGSDSNLSRSYAPSSYAALGNNNNINNNHNNTGHNNPYNNNNNNTVHHHSSGINKSTSNGHIVTGSGCIGSVYERNVEYSMRKELLRRLWSKDMKIVGRPSSLSPPSRRTTPRRLCFNSSTLTENPHQCEECQKLGVDRNSENIINNNNVIDSTPKRLKLSAGRSLDSSVIINHNNVNKNKSSPLSDSSSRPTTDSSQPIQSTTTASSAVQRADESISDFSDNTYINSNNQNNNNRKDEQLRKSVLIYMTSLENSLLVEENARDLLRVEIDTTTTGDTSTHIESDFADKTHFEESADSGNGDATQNLDNFSSGSISGGEETELKEAVENIKNNNLLLADTENNRNISDDNKNGNNEINNDEYESNLLNDNINGNNSSVPENENDIKSKETSRQTSVTTTNDSENNLLELIEKSNELELVENVAPVTNDKNGNRWRRRSPSPPLQFNEIVCADTIFPDRQYLHQRPTALHITSQSSTGHIQDVIVRDGTMSYFPSYSLVESRGDVSSYTSHTSDQEPEPISHVNSGSAYPELDYPYQVVVTRLSAIPRTMSMEVQPSSTSAEEELDDINYDSCDDDSISLVDSLDDPLSPRPNRKIRPKKSAEAFFIPISDPTHRIDDNLIVSDAMPDSLKERLDSRQIRRELKKESDMKKKRWKVQEHYSFERIERKPVKVSERGSRKENIPLQKKSKVKPFRENSSSIVVNASRKVSSVTKPQKKNGLRKEIGMLESYKIDARGNMQFQAAKSVQEPMPSRRAFKALPLDEPFVREPVLTSQKKIKQKPEREHVVRTVPAKIDRIDERRKQIIKDVQQMTLYQQADLTPDIEGGPRRMYQKTEIQEGDKRIEILEIVECVDTTPESSPAWSRGNPKTPRSSGLLSKTLLQQHSAKTPKVSKIIVESNNDRNQKSSGQKLISKSSSNINLKTPKSSGTQRLSRSNSRESSPNTSLKVNPNKDRAIADLLIDAMNSDEDPNVEFVQSPKDHLKSGGKRSVPRKVVTNGGSSRRSANSGKYLHQFEVIPEEKSGLSFDSSNEDALSSRAASQVKEPAVKKISEEEEENINKVESENENRNNNENSSEISHDNNEQSMGSMSIEENSVQNQDSHENTNQESSIKELERKSSKDSNDSATEGSVKSTFSSRTSVISRNIEQPPSEKIENSPVKQESKPELRPEPKQESNSTRKSPAIMNKSSKRARAAVKSDVATSKGWGNFTKPYHGSPVESANEGILYV</sequence>
<gene>
    <name evidence="2" type="primary">CSON009072</name>
</gene>
<dbReference type="VEuPathDB" id="VectorBase:CSON009072"/>
<feature type="compositionally biased region" description="Low complexity" evidence="1">
    <location>
        <begin position="103"/>
        <end position="114"/>
    </location>
</feature>
<name>A0A336N0Q6_CULSO</name>
<accession>A0A336N0Q6</accession>
<evidence type="ECO:0000256" key="1">
    <source>
        <dbReference type="SAM" id="MobiDB-lite"/>
    </source>
</evidence>
<feature type="region of interest" description="Disordered" evidence="1">
    <location>
        <begin position="611"/>
        <end position="632"/>
    </location>
</feature>
<feature type="compositionally biased region" description="Polar residues" evidence="1">
    <location>
        <begin position="304"/>
        <end position="316"/>
    </location>
</feature>
<feature type="compositionally biased region" description="Low complexity" evidence="1">
    <location>
        <begin position="329"/>
        <end position="340"/>
    </location>
</feature>
<feature type="region of interest" description="Disordered" evidence="1">
    <location>
        <begin position="447"/>
        <end position="510"/>
    </location>
</feature>